<proteinExistence type="predicted"/>
<evidence type="ECO:0000313" key="2">
    <source>
        <dbReference type="Proteomes" id="UP001227192"/>
    </source>
</evidence>
<reference evidence="1" key="2">
    <citation type="journal article" date="2016" name="Fungal Biol.">
        <title>Ochratoxin A production by Penicillium thymicola.</title>
        <authorList>
            <person name="Nguyen H.D.T."/>
            <person name="McMullin D.R."/>
            <person name="Ponomareva E."/>
            <person name="Riley R."/>
            <person name="Pomraning K.R."/>
            <person name="Baker S.E."/>
            <person name="Seifert K.A."/>
        </authorList>
    </citation>
    <scope>NUCLEOTIDE SEQUENCE</scope>
    <source>
        <strain evidence="1">DAOM 180753</strain>
    </source>
</reference>
<accession>A0AAI9TAB2</accession>
<dbReference type="EMBL" id="LACB01000426">
    <property type="protein sequence ID" value="KAJ9483482.1"/>
    <property type="molecule type" value="Genomic_DNA"/>
</dbReference>
<dbReference type="AlphaFoldDB" id="A0AAI9TAB2"/>
<organism evidence="1 2">
    <name type="scientific">Penicillium thymicola</name>
    <dbReference type="NCBI Taxonomy" id="293382"/>
    <lineage>
        <taxon>Eukaryota</taxon>
        <taxon>Fungi</taxon>
        <taxon>Dikarya</taxon>
        <taxon>Ascomycota</taxon>
        <taxon>Pezizomycotina</taxon>
        <taxon>Eurotiomycetes</taxon>
        <taxon>Eurotiomycetidae</taxon>
        <taxon>Eurotiales</taxon>
        <taxon>Aspergillaceae</taxon>
        <taxon>Penicillium</taxon>
    </lineage>
</organism>
<keyword evidence="2" id="KW-1185">Reference proteome</keyword>
<comment type="caution">
    <text evidence="1">The sequence shown here is derived from an EMBL/GenBank/DDBJ whole genome shotgun (WGS) entry which is preliminary data.</text>
</comment>
<name>A0AAI9TAB2_PENTH</name>
<reference evidence="1" key="1">
    <citation type="submission" date="2015-06" db="EMBL/GenBank/DDBJ databases">
        <authorList>
            <person name="Nguyen H."/>
        </authorList>
    </citation>
    <scope>NUCLEOTIDE SEQUENCE</scope>
    <source>
        <strain evidence="1">DAOM 180753</strain>
    </source>
</reference>
<evidence type="ECO:0000313" key="1">
    <source>
        <dbReference type="EMBL" id="KAJ9483482.1"/>
    </source>
</evidence>
<sequence>HLHITLSLVHIAGSNLDPLML</sequence>
<dbReference type="Proteomes" id="UP001227192">
    <property type="component" value="Unassembled WGS sequence"/>
</dbReference>
<protein>
    <submittedName>
        <fullName evidence="1">Uncharacterized protein</fullName>
    </submittedName>
</protein>
<gene>
    <name evidence="1" type="ORF">VN97_g9921</name>
</gene>
<feature type="non-terminal residue" evidence="1">
    <location>
        <position position="1"/>
    </location>
</feature>